<dbReference type="KEGG" id="strg:SRT_18250"/>
<dbReference type="SUPFAM" id="SSF51569">
    <property type="entry name" value="Aldolase"/>
    <property type="match status" value="1"/>
</dbReference>
<sequence>MNWECVISKNEMFYPEIFALVSYIAIGARSAENQQHCFVSSRIDVPAGMKNTSGNLNVLFKGMYAA</sequence>
<organism evidence="1 2">
    <name type="scientific">Streptococcus troglodytae</name>
    <dbReference type="NCBI Taxonomy" id="1111760"/>
    <lineage>
        <taxon>Bacteria</taxon>
        <taxon>Bacillati</taxon>
        <taxon>Bacillota</taxon>
        <taxon>Bacilli</taxon>
        <taxon>Lactobacillales</taxon>
        <taxon>Streptococcaceae</taxon>
        <taxon>Streptococcus</taxon>
    </lineage>
</organism>
<protein>
    <submittedName>
        <fullName evidence="1">3-deoxy-7-phosphoheptulonate synthase</fullName>
    </submittedName>
</protein>
<accession>A0A1L7LLP3</accession>
<dbReference type="EMBL" id="AP014612">
    <property type="protein sequence ID" value="BAQ25086.1"/>
    <property type="molecule type" value="Genomic_DNA"/>
</dbReference>
<proteinExistence type="predicted"/>
<evidence type="ECO:0000313" key="1">
    <source>
        <dbReference type="EMBL" id="BAQ25086.1"/>
    </source>
</evidence>
<evidence type="ECO:0000313" key="2">
    <source>
        <dbReference type="Proteomes" id="UP000217758"/>
    </source>
</evidence>
<dbReference type="Gene3D" id="3.20.20.70">
    <property type="entry name" value="Aldolase class I"/>
    <property type="match status" value="1"/>
</dbReference>
<name>A0A1L7LLP3_9STRE</name>
<dbReference type="AlphaFoldDB" id="A0A1L7LLP3"/>
<keyword evidence="2" id="KW-1185">Reference proteome</keyword>
<dbReference type="Proteomes" id="UP000217758">
    <property type="component" value="Chromosome"/>
</dbReference>
<dbReference type="InterPro" id="IPR013785">
    <property type="entry name" value="Aldolase_TIM"/>
</dbReference>
<reference evidence="1 2" key="1">
    <citation type="journal article" date="2016" name="Microbiol. Immunol.">
        <title>Complete genome sequence of Streptococcus troglodytae TKU31 isolated from the oral cavity of a chimpanzee (Pan troglodytes).</title>
        <authorList>
            <person name="Okamoto M."/>
            <person name="Naito M."/>
            <person name="Miyanohara M."/>
            <person name="Imai S."/>
            <person name="Nomura Y."/>
            <person name="Saito W."/>
            <person name="Momoi Y."/>
            <person name="Takada K."/>
            <person name="Miyabe-Nishiwaki T."/>
            <person name="Tomonaga M."/>
            <person name="Hanada N."/>
        </authorList>
    </citation>
    <scope>NUCLEOTIDE SEQUENCE [LARGE SCALE GENOMIC DNA]</scope>
    <source>
        <strain evidence="2">TKU 31</strain>
    </source>
</reference>
<gene>
    <name evidence="1" type="ORF">SRT_18250</name>
</gene>